<comment type="caution">
    <text evidence="1">The sequence shown here is derived from an EMBL/GenBank/DDBJ whole genome shotgun (WGS) entry which is preliminary data.</text>
</comment>
<evidence type="ECO:0000313" key="2">
    <source>
        <dbReference type="Proteomes" id="UP000828390"/>
    </source>
</evidence>
<dbReference type="Proteomes" id="UP000828390">
    <property type="component" value="Unassembled WGS sequence"/>
</dbReference>
<accession>A0A9D4F2Y6</accession>
<protein>
    <submittedName>
        <fullName evidence="1">Uncharacterized protein</fullName>
    </submittedName>
</protein>
<reference evidence="1" key="1">
    <citation type="journal article" date="2019" name="bioRxiv">
        <title>The Genome of the Zebra Mussel, Dreissena polymorpha: A Resource for Invasive Species Research.</title>
        <authorList>
            <person name="McCartney M.A."/>
            <person name="Auch B."/>
            <person name="Kono T."/>
            <person name="Mallez S."/>
            <person name="Zhang Y."/>
            <person name="Obille A."/>
            <person name="Becker A."/>
            <person name="Abrahante J.E."/>
            <person name="Garbe J."/>
            <person name="Badalamenti J.P."/>
            <person name="Herman A."/>
            <person name="Mangelson H."/>
            <person name="Liachko I."/>
            <person name="Sullivan S."/>
            <person name="Sone E.D."/>
            <person name="Koren S."/>
            <person name="Silverstein K.A.T."/>
            <person name="Beckman K.B."/>
            <person name="Gohl D.M."/>
        </authorList>
    </citation>
    <scope>NUCLEOTIDE SEQUENCE</scope>
    <source>
        <strain evidence="1">Duluth1</strain>
        <tissue evidence="1">Whole animal</tissue>
    </source>
</reference>
<proteinExistence type="predicted"/>
<dbReference type="AlphaFoldDB" id="A0A9D4F2Y6"/>
<keyword evidence="2" id="KW-1185">Reference proteome</keyword>
<name>A0A9D4F2Y6_DREPO</name>
<organism evidence="1 2">
    <name type="scientific">Dreissena polymorpha</name>
    <name type="common">Zebra mussel</name>
    <name type="synonym">Mytilus polymorpha</name>
    <dbReference type="NCBI Taxonomy" id="45954"/>
    <lineage>
        <taxon>Eukaryota</taxon>
        <taxon>Metazoa</taxon>
        <taxon>Spiralia</taxon>
        <taxon>Lophotrochozoa</taxon>
        <taxon>Mollusca</taxon>
        <taxon>Bivalvia</taxon>
        <taxon>Autobranchia</taxon>
        <taxon>Heteroconchia</taxon>
        <taxon>Euheterodonta</taxon>
        <taxon>Imparidentia</taxon>
        <taxon>Neoheterodontei</taxon>
        <taxon>Myida</taxon>
        <taxon>Dreissenoidea</taxon>
        <taxon>Dreissenidae</taxon>
        <taxon>Dreissena</taxon>
    </lineage>
</organism>
<gene>
    <name evidence="1" type="ORF">DPMN_144910</name>
</gene>
<dbReference type="EMBL" id="JAIWYP010000007">
    <property type="protein sequence ID" value="KAH3791424.1"/>
    <property type="molecule type" value="Genomic_DNA"/>
</dbReference>
<reference evidence="1" key="2">
    <citation type="submission" date="2020-11" db="EMBL/GenBank/DDBJ databases">
        <authorList>
            <person name="McCartney M.A."/>
            <person name="Auch B."/>
            <person name="Kono T."/>
            <person name="Mallez S."/>
            <person name="Becker A."/>
            <person name="Gohl D.M."/>
            <person name="Silverstein K.A.T."/>
            <person name="Koren S."/>
            <person name="Bechman K.B."/>
            <person name="Herman A."/>
            <person name="Abrahante J.E."/>
            <person name="Garbe J."/>
        </authorList>
    </citation>
    <scope>NUCLEOTIDE SEQUENCE</scope>
    <source>
        <strain evidence="1">Duluth1</strain>
        <tissue evidence="1">Whole animal</tissue>
    </source>
</reference>
<sequence length="58" mass="6106">MFINLVNAELILAGVCIDGSAGDAQVFNTSELTETIDMGVLGLLDNGPLLNDNKPNPF</sequence>
<evidence type="ECO:0000313" key="1">
    <source>
        <dbReference type="EMBL" id="KAH3791424.1"/>
    </source>
</evidence>